<protein>
    <submittedName>
        <fullName evidence="2">Uncharacterized protein</fullName>
    </submittedName>
</protein>
<reference evidence="2" key="1">
    <citation type="submission" date="2012-08" db="EMBL/GenBank/DDBJ databases">
        <title>Comparative genomics of metastatic and non-metastatic Leishmania guyanensis provides insights into polygenic factors involved in Leishmania RNA virus infection.</title>
        <authorList>
            <person name="Smith D."/>
            <person name="Hertz-Fowler C."/>
            <person name="Martin R."/>
            <person name="Dickens N."/>
            <person name="Fasel N."/>
            <person name="Falquet L."/>
            <person name="Beverley S."/>
            <person name="Zangger H."/>
            <person name="Calderon-Copete S."/>
            <person name="Mottram J."/>
            <person name="Xenarios I."/>
        </authorList>
    </citation>
    <scope>NUCLEOTIDE SEQUENCE</scope>
    <source>
        <strain evidence="2">MHOM/BR/75/M4147/SSU:IR2SAT-LUC</strain>
    </source>
</reference>
<sequence length="335" mass="38523">MTALITKQRFNWMGYNGTETEEFDTTLLRTDGMQANNNAYAHRQQVVLELKERLYRIKRDLELVPEEELRAEEEARARRITEQKRLEEERLRREAEEAAWAEEAERQRLEREKARAEAEEEARRQREAEEQLEEERRLQLGKSEKDSNEDSDEESEPDDGHSEALTALPRTPEEMDKAIKGLVKGIRMLLASTGNGYVSYLDGSLHPSINKLEEYNNTKREGVIKAVDGTNVCVPDPAEHSLTEVSAAMEARDMARKKLDAYYAMQDPTYAARIRSVEKNAYGITKQRLDSDEEEDISTLTEDRQSTKKFFERMRKEYNVKAAVSGKAIAAVLGV</sequence>
<feature type="region of interest" description="Disordered" evidence="1">
    <location>
        <begin position="119"/>
        <end position="173"/>
    </location>
</feature>
<evidence type="ECO:0000256" key="1">
    <source>
        <dbReference type="SAM" id="MobiDB-lite"/>
    </source>
</evidence>
<dbReference type="EMBL" id="CALQ01000630">
    <property type="protein sequence ID" value="CCM14656.1"/>
    <property type="molecule type" value="Genomic_DNA"/>
</dbReference>
<accession>A0A1E1ITQ7</accession>
<feature type="compositionally biased region" description="Basic and acidic residues" evidence="1">
    <location>
        <begin position="87"/>
        <end position="96"/>
    </location>
</feature>
<dbReference type="AlphaFoldDB" id="A0A1E1ITQ7"/>
<gene>
    <name evidence="2" type="primary">LgM4147LRVhigh.19.00750.00260</name>
    <name evidence="2" type="ORF">BN36_1921530</name>
</gene>
<feature type="region of interest" description="Disordered" evidence="1">
    <location>
        <begin position="87"/>
        <end position="106"/>
    </location>
</feature>
<evidence type="ECO:0000313" key="2">
    <source>
        <dbReference type="EMBL" id="CCM14656.1"/>
    </source>
</evidence>
<proteinExistence type="predicted"/>
<feature type="compositionally biased region" description="Basic and acidic residues" evidence="1">
    <location>
        <begin position="119"/>
        <end position="148"/>
    </location>
</feature>
<name>A0A1E1ITQ7_LEIGU</name>
<organism evidence="2">
    <name type="scientific">Leishmania guyanensis</name>
    <dbReference type="NCBI Taxonomy" id="5670"/>
    <lineage>
        <taxon>Eukaryota</taxon>
        <taxon>Discoba</taxon>
        <taxon>Euglenozoa</taxon>
        <taxon>Kinetoplastea</taxon>
        <taxon>Metakinetoplastina</taxon>
        <taxon>Trypanosomatida</taxon>
        <taxon>Trypanosomatidae</taxon>
        <taxon>Leishmaniinae</taxon>
        <taxon>Leishmania</taxon>
        <taxon>Leishmania guyanensis species complex</taxon>
    </lineage>
</organism>